<dbReference type="EMBL" id="JBHRSE010000104">
    <property type="protein sequence ID" value="MFC3025122.1"/>
    <property type="molecule type" value="Genomic_DNA"/>
</dbReference>
<dbReference type="PANTHER" id="PTHR37526">
    <property type="entry name" value="PROTEIN TUSB"/>
    <property type="match status" value="1"/>
</dbReference>
<comment type="caution">
    <text evidence="1">The sequence shown here is derived from an EMBL/GenBank/DDBJ whole genome shotgun (WGS) entry which is preliminary data.</text>
</comment>
<dbReference type="Gene3D" id="3.40.1260.10">
    <property type="entry name" value="DsrEFH-like"/>
    <property type="match status" value="1"/>
</dbReference>
<dbReference type="SUPFAM" id="SSF75169">
    <property type="entry name" value="DsrEFH-like"/>
    <property type="match status" value="1"/>
</dbReference>
<evidence type="ECO:0000313" key="2">
    <source>
        <dbReference type="Proteomes" id="UP001595384"/>
    </source>
</evidence>
<sequence length="91" mass="10208">MLHIVKTMAKLPLALAYMQPEDGVLLIEEAVYAARTGCTLLTHTEQPMLVFVLQEDLEARGCVQGIHSSYHVVDMEGFVDLTVKYVKSITW</sequence>
<dbReference type="Proteomes" id="UP001595384">
    <property type="component" value="Unassembled WGS sequence"/>
</dbReference>
<dbReference type="InterPro" id="IPR007215">
    <property type="entry name" value="Sulphur_relay_TusB/DsrH"/>
</dbReference>
<keyword evidence="2" id="KW-1185">Reference proteome</keyword>
<name>A0ABV7CAL3_9VIBR</name>
<protein>
    <submittedName>
        <fullName evidence="1">Sulfurtransferase complex subunit TusB</fullName>
    </submittedName>
</protein>
<gene>
    <name evidence="1" type="primary">tusB</name>
    <name evidence="1" type="ORF">ACFODT_15050</name>
</gene>
<dbReference type="RefSeq" id="WP_123015223.1">
    <property type="nucleotide sequence ID" value="NZ_AP024911.1"/>
</dbReference>
<dbReference type="Pfam" id="PF04077">
    <property type="entry name" value="DsrH"/>
    <property type="match status" value="1"/>
</dbReference>
<evidence type="ECO:0000313" key="1">
    <source>
        <dbReference type="EMBL" id="MFC3025122.1"/>
    </source>
</evidence>
<accession>A0ABV7CAL3</accession>
<dbReference type="NCBIfam" id="TIGR03011">
    <property type="entry name" value="sulf_tusB_dsrH"/>
    <property type="match status" value="1"/>
</dbReference>
<proteinExistence type="predicted"/>
<dbReference type="InterPro" id="IPR027396">
    <property type="entry name" value="DsrEFH-like"/>
</dbReference>
<dbReference type="PANTHER" id="PTHR37526:SF1">
    <property type="entry name" value="PROTEIN TUSB"/>
    <property type="match status" value="1"/>
</dbReference>
<reference evidence="2" key="1">
    <citation type="journal article" date="2019" name="Int. J. Syst. Evol. Microbiol.">
        <title>The Global Catalogue of Microorganisms (GCM) 10K type strain sequencing project: providing services to taxonomists for standard genome sequencing and annotation.</title>
        <authorList>
            <consortium name="The Broad Institute Genomics Platform"/>
            <consortium name="The Broad Institute Genome Sequencing Center for Infectious Disease"/>
            <person name="Wu L."/>
            <person name="Ma J."/>
        </authorList>
    </citation>
    <scope>NUCLEOTIDE SEQUENCE [LARGE SCALE GENOMIC DNA]</scope>
    <source>
        <strain evidence="2">KCTC 62784</strain>
    </source>
</reference>
<organism evidence="1 2">
    <name type="scientific">Vibrio zhugei</name>
    <dbReference type="NCBI Taxonomy" id="2479546"/>
    <lineage>
        <taxon>Bacteria</taxon>
        <taxon>Pseudomonadati</taxon>
        <taxon>Pseudomonadota</taxon>
        <taxon>Gammaproteobacteria</taxon>
        <taxon>Vibrionales</taxon>
        <taxon>Vibrionaceae</taxon>
        <taxon>Vibrio</taxon>
    </lineage>
</organism>